<dbReference type="Proteomes" id="UP000465812">
    <property type="component" value="Chromosome"/>
</dbReference>
<dbReference type="PANTHER" id="PTHR46696:SF4">
    <property type="entry name" value="BIOTIN BIOSYNTHESIS CYTOCHROME P450"/>
    <property type="match status" value="1"/>
</dbReference>
<feature type="region of interest" description="Disordered" evidence="9">
    <location>
        <begin position="1"/>
        <end position="22"/>
    </location>
</feature>
<dbReference type="InterPro" id="IPR036396">
    <property type="entry name" value="Cyt_P450_sf"/>
</dbReference>
<dbReference type="PANTHER" id="PTHR46696">
    <property type="entry name" value="P450, PUTATIVE (EUROFUNG)-RELATED"/>
    <property type="match status" value="1"/>
</dbReference>
<keyword evidence="6 8" id="KW-0408">Iron</keyword>
<dbReference type="SUPFAM" id="SSF48264">
    <property type="entry name" value="Cytochrome P450"/>
    <property type="match status" value="1"/>
</dbReference>
<evidence type="ECO:0000256" key="3">
    <source>
        <dbReference type="ARBA" id="ARBA00022617"/>
    </source>
</evidence>
<dbReference type="InterPro" id="IPR001128">
    <property type="entry name" value="Cyt_P450"/>
</dbReference>
<dbReference type="InterPro" id="IPR017972">
    <property type="entry name" value="Cyt_P450_CS"/>
</dbReference>
<gene>
    <name evidence="10" type="ORF">MMAN_21100</name>
</gene>
<dbReference type="Gene3D" id="1.10.630.10">
    <property type="entry name" value="Cytochrome P450"/>
    <property type="match status" value="1"/>
</dbReference>
<keyword evidence="4 8" id="KW-0479">Metal-binding</keyword>
<comment type="similarity">
    <text evidence="2 8">Belongs to the cytochrome P450 family.</text>
</comment>
<dbReference type="PROSITE" id="PS00086">
    <property type="entry name" value="CYTOCHROME_P450"/>
    <property type="match status" value="1"/>
</dbReference>
<dbReference type="InterPro" id="IPR002397">
    <property type="entry name" value="Cyt_P450_B"/>
</dbReference>
<accession>A0ABM7JR05</accession>
<name>A0ABM7JR05_MYCNT</name>
<sequence length="411" mass="46539">MTQGTLQTGGGGASPAPVEFNPYDPELQHNPYPCFKRMRDEAPVYYNRELNFYALTRYDDVLAAFLDPTTFISGNGVTIEGADRGLPFLISTDPPDHTWLRKLFSRLFTPRRVAELKPFMRRIASQYLDAAVGRQRFDIMERFAWRFPLDVISELIGLPAELREPYRHLAHRAGARQWDPVNGSGPTEDAIAAIIESLALLQDLVVERRKQPREDIISMLITAEVADESGNTRRLNDDLITMQFQLLANAGHETVTGLIGNGAIALWWHPEQRAALVRDPSLIPAAVDEMLRWDNPAPPNGRWTTKDVELHGVTIPKDSRVMLYHASANHDERCYENPELFDIHRVFHRPVVFGFGIHRCLGANLARLEAQVAFEELLARFPTYEIDETGVVRPPAQLMRGLDHLPLILQP</sequence>
<evidence type="ECO:0000256" key="6">
    <source>
        <dbReference type="ARBA" id="ARBA00023004"/>
    </source>
</evidence>
<comment type="cofactor">
    <cofactor evidence="1">
        <name>heme</name>
        <dbReference type="ChEBI" id="CHEBI:30413"/>
    </cofactor>
</comment>
<evidence type="ECO:0000256" key="5">
    <source>
        <dbReference type="ARBA" id="ARBA00023002"/>
    </source>
</evidence>
<dbReference type="Pfam" id="PF00067">
    <property type="entry name" value="p450"/>
    <property type="match status" value="1"/>
</dbReference>
<evidence type="ECO:0000256" key="8">
    <source>
        <dbReference type="RuleBase" id="RU000461"/>
    </source>
</evidence>
<keyword evidence="5 8" id="KW-0560">Oxidoreductase</keyword>
<evidence type="ECO:0000256" key="2">
    <source>
        <dbReference type="ARBA" id="ARBA00010617"/>
    </source>
</evidence>
<keyword evidence="7 8" id="KW-0503">Monooxygenase</keyword>
<evidence type="ECO:0000256" key="7">
    <source>
        <dbReference type="ARBA" id="ARBA00023033"/>
    </source>
</evidence>
<evidence type="ECO:0000313" key="10">
    <source>
        <dbReference type="EMBL" id="BBY37976.1"/>
    </source>
</evidence>
<evidence type="ECO:0000256" key="4">
    <source>
        <dbReference type="ARBA" id="ARBA00022723"/>
    </source>
</evidence>
<dbReference type="EMBL" id="AP022590">
    <property type="protein sequence ID" value="BBY37976.1"/>
    <property type="molecule type" value="Genomic_DNA"/>
</dbReference>
<reference evidence="10 11" key="1">
    <citation type="journal article" date="2019" name="Emerg. Microbes Infect.">
        <title>Comprehensive subspecies identification of 175 nontuberculous mycobacteria species based on 7547 genomic profiles.</title>
        <authorList>
            <person name="Matsumoto Y."/>
            <person name="Kinjo T."/>
            <person name="Motooka D."/>
            <person name="Nabeya D."/>
            <person name="Jung N."/>
            <person name="Uechi K."/>
            <person name="Horii T."/>
            <person name="Iida T."/>
            <person name="Fujita J."/>
            <person name="Nakamura S."/>
        </authorList>
    </citation>
    <scope>NUCLEOTIDE SEQUENCE [LARGE SCALE GENOMIC DNA]</scope>
    <source>
        <strain evidence="10 11">JCM 18113</strain>
    </source>
</reference>
<organism evidence="10 11">
    <name type="scientific">Mycobacterium mantenii</name>
    <dbReference type="NCBI Taxonomy" id="560555"/>
    <lineage>
        <taxon>Bacteria</taxon>
        <taxon>Bacillati</taxon>
        <taxon>Actinomycetota</taxon>
        <taxon>Actinomycetes</taxon>
        <taxon>Mycobacteriales</taxon>
        <taxon>Mycobacteriaceae</taxon>
        <taxon>Mycobacterium</taxon>
        <taxon>Mycobacterium avium complex (MAC)</taxon>
    </lineage>
</organism>
<proteinExistence type="inferred from homology"/>
<evidence type="ECO:0000256" key="1">
    <source>
        <dbReference type="ARBA" id="ARBA00001971"/>
    </source>
</evidence>
<protein>
    <submittedName>
        <fullName evidence="10">Cytochrome P450</fullName>
    </submittedName>
</protein>
<evidence type="ECO:0000256" key="9">
    <source>
        <dbReference type="SAM" id="MobiDB-lite"/>
    </source>
</evidence>
<keyword evidence="11" id="KW-1185">Reference proteome</keyword>
<evidence type="ECO:0000313" key="11">
    <source>
        <dbReference type="Proteomes" id="UP000465812"/>
    </source>
</evidence>
<keyword evidence="3 8" id="KW-0349">Heme</keyword>
<dbReference type="PRINTS" id="PR00359">
    <property type="entry name" value="BP450"/>
</dbReference>
<dbReference type="CDD" id="cd11078">
    <property type="entry name" value="CYP130-like"/>
    <property type="match status" value="1"/>
</dbReference>